<dbReference type="RefSeq" id="WP_193685498.1">
    <property type="nucleotide sequence ID" value="NZ_CP062941.1"/>
</dbReference>
<name>A0A7L9U2N2_9BURK</name>
<gene>
    <name evidence="3" type="ORF">LPB04_15955</name>
</gene>
<feature type="region of interest" description="Disordered" evidence="1">
    <location>
        <begin position="61"/>
        <end position="84"/>
    </location>
</feature>
<dbReference type="KEGG" id="mlir:LPB04_15955"/>
<sequence>MRLAPLLLTLAGTLVSHAVLAAEPSFCHSVCDSERRACKADVAQLAAEDGEGLLVTQEKNQLARTAAKTGAPSPEPVRAGEHSAVQNRRIVRTAACESTWQRCERTCKAPEAKAPVSPIFTPRKSG</sequence>
<dbReference type="EMBL" id="CP062941">
    <property type="protein sequence ID" value="QOL48455.1"/>
    <property type="molecule type" value="Genomic_DNA"/>
</dbReference>
<keyword evidence="4" id="KW-1185">Reference proteome</keyword>
<reference evidence="3 4" key="1">
    <citation type="submission" date="2020-10" db="EMBL/GenBank/DDBJ databases">
        <title>Genome sequencing of Massilia sp. LPB0304.</title>
        <authorList>
            <person name="Kim J."/>
        </authorList>
    </citation>
    <scope>NUCLEOTIDE SEQUENCE [LARGE SCALE GENOMIC DNA]</scope>
    <source>
        <strain evidence="3 4">LPB0304</strain>
    </source>
</reference>
<proteinExistence type="predicted"/>
<accession>A0A7L9U2N2</accession>
<evidence type="ECO:0000256" key="1">
    <source>
        <dbReference type="SAM" id="MobiDB-lite"/>
    </source>
</evidence>
<dbReference type="Proteomes" id="UP000593875">
    <property type="component" value="Chromosome"/>
</dbReference>
<evidence type="ECO:0000313" key="4">
    <source>
        <dbReference type="Proteomes" id="UP000593875"/>
    </source>
</evidence>
<evidence type="ECO:0000313" key="3">
    <source>
        <dbReference type="EMBL" id="QOL48455.1"/>
    </source>
</evidence>
<organism evidence="3 4">
    <name type="scientific">Massilia litorea</name>
    <dbReference type="NCBI Taxonomy" id="2769491"/>
    <lineage>
        <taxon>Bacteria</taxon>
        <taxon>Pseudomonadati</taxon>
        <taxon>Pseudomonadota</taxon>
        <taxon>Betaproteobacteria</taxon>
        <taxon>Burkholderiales</taxon>
        <taxon>Oxalobacteraceae</taxon>
        <taxon>Telluria group</taxon>
        <taxon>Massilia</taxon>
    </lineage>
</organism>
<feature type="signal peptide" evidence="2">
    <location>
        <begin position="1"/>
        <end position="21"/>
    </location>
</feature>
<protein>
    <recommendedName>
        <fullName evidence="5">Secreted protein</fullName>
    </recommendedName>
</protein>
<feature type="chain" id="PRO_5032342612" description="Secreted protein" evidence="2">
    <location>
        <begin position="22"/>
        <end position="126"/>
    </location>
</feature>
<dbReference type="AlphaFoldDB" id="A0A7L9U2N2"/>
<evidence type="ECO:0008006" key="5">
    <source>
        <dbReference type="Google" id="ProtNLM"/>
    </source>
</evidence>
<evidence type="ECO:0000256" key="2">
    <source>
        <dbReference type="SAM" id="SignalP"/>
    </source>
</evidence>
<keyword evidence="2" id="KW-0732">Signal</keyword>